<dbReference type="Gene3D" id="1.10.10.10">
    <property type="entry name" value="Winged helix-like DNA-binding domain superfamily/Winged helix DNA-binding domain"/>
    <property type="match status" value="1"/>
</dbReference>
<dbReference type="InterPro" id="IPR036388">
    <property type="entry name" value="WH-like_DNA-bd_sf"/>
</dbReference>
<dbReference type="InterPro" id="IPR011006">
    <property type="entry name" value="CheY-like_superfamily"/>
</dbReference>
<name>A0A2P8IFL6_SACCR</name>
<dbReference type="Pfam" id="PF00196">
    <property type="entry name" value="GerE"/>
    <property type="match status" value="1"/>
</dbReference>
<keyword evidence="1 3" id="KW-0597">Phosphoprotein</keyword>
<reference evidence="6 7" key="1">
    <citation type="submission" date="2018-03" db="EMBL/GenBank/DDBJ databases">
        <title>Genomic Encyclopedia of Type Strains, Phase III (KMG-III): the genomes of soil and plant-associated and newly described type strains.</title>
        <authorList>
            <person name="Whitman W."/>
        </authorList>
    </citation>
    <scope>NUCLEOTIDE SEQUENCE [LARGE SCALE GENOMIC DNA]</scope>
    <source>
        <strain evidence="6 7">CGMCC 4.7097</strain>
    </source>
</reference>
<dbReference type="Gene3D" id="3.40.50.2300">
    <property type="match status" value="1"/>
</dbReference>
<dbReference type="PROSITE" id="PS50110">
    <property type="entry name" value="RESPONSE_REGULATORY"/>
    <property type="match status" value="1"/>
</dbReference>
<accession>A0A2P8IFL6</accession>
<dbReference type="CDD" id="cd06170">
    <property type="entry name" value="LuxR_C_like"/>
    <property type="match status" value="1"/>
</dbReference>
<feature type="domain" description="HTH luxR-type" evidence="4">
    <location>
        <begin position="145"/>
        <end position="210"/>
    </location>
</feature>
<dbReference type="RefSeq" id="WP_181320005.1">
    <property type="nucleotide sequence ID" value="NZ_PYAX01000002.1"/>
</dbReference>
<comment type="caution">
    <text evidence="6">The sequence shown here is derived from an EMBL/GenBank/DDBJ whole genome shotgun (WGS) entry which is preliminary data.</text>
</comment>
<dbReference type="PROSITE" id="PS50043">
    <property type="entry name" value="HTH_LUXR_2"/>
    <property type="match status" value="1"/>
</dbReference>
<evidence type="ECO:0000313" key="7">
    <source>
        <dbReference type="Proteomes" id="UP000241118"/>
    </source>
</evidence>
<dbReference type="SMART" id="SM00448">
    <property type="entry name" value="REC"/>
    <property type="match status" value="1"/>
</dbReference>
<dbReference type="Proteomes" id="UP000241118">
    <property type="component" value="Unassembled WGS sequence"/>
</dbReference>
<dbReference type="InterPro" id="IPR001789">
    <property type="entry name" value="Sig_transdc_resp-reg_receiver"/>
</dbReference>
<evidence type="ECO:0000259" key="5">
    <source>
        <dbReference type="PROSITE" id="PS50110"/>
    </source>
</evidence>
<dbReference type="AlphaFoldDB" id="A0A2P8IFL6"/>
<keyword evidence="7" id="KW-1185">Reference proteome</keyword>
<dbReference type="Pfam" id="PF00072">
    <property type="entry name" value="Response_reg"/>
    <property type="match status" value="1"/>
</dbReference>
<dbReference type="SUPFAM" id="SSF52172">
    <property type="entry name" value="CheY-like"/>
    <property type="match status" value="1"/>
</dbReference>
<feature type="domain" description="Response regulatory" evidence="5">
    <location>
        <begin position="11"/>
        <end position="127"/>
    </location>
</feature>
<dbReference type="GO" id="GO:0000160">
    <property type="term" value="P:phosphorelay signal transduction system"/>
    <property type="evidence" value="ECO:0007669"/>
    <property type="project" value="InterPro"/>
</dbReference>
<gene>
    <name evidence="6" type="ORF">B0I31_102218</name>
</gene>
<dbReference type="EMBL" id="PYAX01000002">
    <property type="protein sequence ID" value="PSL57240.1"/>
    <property type="molecule type" value="Genomic_DNA"/>
</dbReference>
<dbReference type="SMART" id="SM00421">
    <property type="entry name" value="HTH_LUXR"/>
    <property type="match status" value="1"/>
</dbReference>
<dbReference type="InterPro" id="IPR058245">
    <property type="entry name" value="NreC/VraR/RcsB-like_REC"/>
</dbReference>
<protein>
    <submittedName>
        <fullName evidence="6">LuxR family two component transcriptional regulator</fullName>
    </submittedName>
</protein>
<dbReference type="GO" id="GO:0003677">
    <property type="term" value="F:DNA binding"/>
    <property type="evidence" value="ECO:0007669"/>
    <property type="project" value="UniProtKB-KW"/>
</dbReference>
<evidence type="ECO:0000256" key="1">
    <source>
        <dbReference type="ARBA" id="ARBA00022553"/>
    </source>
</evidence>
<dbReference type="GO" id="GO:0006355">
    <property type="term" value="P:regulation of DNA-templated transcription"/>
    <property type="evidence" value="ECO:0007669"/>
    <property type="project" value="InterPro"/>
</dbReference>
<dbReference type="SUPFAM" id="SSF46894">
    <property type="entry name" value="C-terminal effector domain of the bipartite response regulators"/>
    <property type="match status" value="1"/>
</dbReference>
<dbReference type="PRINTS" id="PR00038">
    <property type="entry name" value="HTHLUXR"/>
</dbReference>
<dbReference type="InterPro" id="IPR000792">
    <property type="entry name" value="Tscrpt_reg_LuxR_C"/>
</dbReference>
<evidence type="ECO:0000256" key="2">
    <source>
        <dbReference type="ARBA" id="ARBA00023125"/>
    </source>
</evidence>
<dbReference type="PANTHER" id="PTHR43214">
    <property type="entry name" value="TWO-COMPONENT RESPONSE REGULATOR"/>
    <property type="match status" value="1"/>
</dbReference>
<dbReference type="InterPro" id="IPR016032">
    <property type="entry name" value="Sig_transdc_resp-reg_C-effctor"/>
</dbReference>
<evidence type="ECO:0000259" key="4">
    <source>
        <dbReference type="PROSITE" id="PS50043"/>
    </source>
</evidence>
<evidence type="ECO:0000313" key="6">
    <source>
        <dbReference type="EMBL" id="PSL57240.1"/>
    </source>
</evidence>
<evidence type="ECO:0000256" key="3">
    <source>
        <dbReference type="PROSITE-ProRule" id="PRU00169"/>
    </source>
</evidence>
<keyword evidence="2" id="KW-0238">DNA-binding</keyword>
<dbReference type="InterPro" id="IPR039420">
    <property type="entry name" value="WalR-like"/>
</dbReference>
<dbReference type="CDD" id="cd17535">
    <property type="entry name" value="REC_NarL-like"/>
    <property type="match status" value="1"/>
</dbReference>
<proteinExistence type="predicted"/>
<feature type="modified residue" description="4-aspartylphosphate" evidence="3">
    <location>
        <position position="62"/>
    </location>
</feature>
<sequence length="238" mass="25489">MRSVPDRAPIRIVVADDHTLLREAVCDMLRMESGFLIVGEADDGASAVVMAERTRPDVVLLDVGMPGHHPVFTVRRIAEVAPDTQVIIVSMYAEQRLVQELLSLGVRGYLHKSVSRQELAAAIRTVCADNRRVVVSVAWMPSAEPEDDGGLLSTREREVLALVAQAMSNRQIATRLDITEGTVKRHLRNVFGKLAAVSRIDAVNKAVAAGLIPAPEDRRALSPRAVGGAGPGGSPGPG</sequence>
<organism evidence="6 7">
    <name type="scientific">Saccharothrix carnea</name>
    <dbReference type="NCBI Taxonomy" id="1280637"/>
    <lineage>
        <taxon>Bacteria</taxon>
        <taxon>Bacillati</taxon>
        <taxon>Actinomycetota</taxon>
        <taxon>Actinomycetes</taxon>
        <taxon>Pseudonocardiales</taxon>
        <taxon>Pseudonocardiaceae</taxon>
        <taxon>Saccharothrix</taxon>
    </lineage>
</organism>